<dbReference type="OrthoDB" id="10002463at2759"/>
<dbReference type="Proteomes" id="UP000292052">
    <property type="component" value="Unassembled WGS sequence"/>
</dbReference>
<name>A0A482VZ94_ASBVE</name>
<gene>
    <name evidence="1" type="ORF">BDFB_004806</name>
</gene>
<accession>A0A482VZ94</accession>
<dbReference type="EMBL" id="QDEB01046145">
    <property type="protein sequence ID" value="RZC38145.1"/>
    <property type="molecule type" value="Genomic_DNA"/>
</dbReference>
<proteinExistence type="predicted"/>
<evidence type="ECO:0000313" key="2">
    <source>
        <dbReference type="Proteomes" id="UP000292052"/>
    </source>
</evidence>
<dbReference type="InterPro" id="IPR036397">
    <property type="entry name" value="RNaseH_sf"/>
</dbReference>
<comment type="caution">
    <text evidence="1">The sequence shown here is derived from an EMBL/GenBank/DDBJ whole genome shotgun (WGS) entry which is preliminary data.</text>
</comment>
<dbReference type="Gene3D" id="3.30.420.10">
    <property type="entry name" value="Ribonuclease H-like superfamily/Ribonuclease H"/>
    <property type="match status" value="1"/>
</dbReference>
<sequence length="83" mass="9687">MPSRSPDLLPIEHVWGNMGRRICALQHPVTTLDELRLQVQETWDQFSQQKIDNLIPNIPRRVAEYIRNDGGLIIIISLFNTFF</sequence>
<protein>
    <submittedName>
        <fullName evidence="1">DDE 3 domain containing protein</fullName>
    </submittedName>
</protein>
<dbReference type="GO" id="GO:0003676">
    <property type="term" value="F:nucleic acid binding"/>
    <property type="evidence" value="ECO:0007669"/>
    <property type="project" value="InterPro"/>
</dbReference>
<keyword evidence="2" id="KW-1185">Reference proteome</keyword>
<dbReference type="AlphaFoldDB" id="A0A482VZ94"/>
<evidence type="ECO:0000313" key="1">
    <source>
        <dbReference type="EMBL" id="RZC38145.1"/>
    </source>
</evidence>
<organism evidence="1 2">
    <name type="scientific">Asbolus verrucosus</name>
    <name type="common">Desert ironclad beetle</name>
    <dbReference type="NCBI Taxonomy" id="1661398"/>
    <lineage>
        <taxon>Eukaryota</taxon>
        <taxon>Metazoa</taxon>
        <taxon>Ecdysozoa</taxon>
        <taxon>Arthropoda</taxon>
        <taxon>Hexapoda</taxon>
        <taxon>Insecta</taxon>
        <taxon>Pterygota</taxon>
        <taxon>Neoptera</taxon>
        <taxon>Endopterygota</taxon>
        <taxon>Coleoptera</taxon>
        <taxon>Polyphaga</taxon>
        <taxon>Cucujiformia</taxon>
        <taxon>Tenebrionidae</taxon>
        <taxon>Pimeliinae</taxon>
        <taxon>Asbolus</taxon>
    </lineage>
</organism>
<dbReference type="STRING" id="1661398.A0A482VZ94"/>
<reference evidence="1 2" key="1">
    <citation type="submission" date="2017-03" db="EMBL/GenBank/DDBJ databases">
        <title>Genome of the blue death feigning beetle - Asbolus verrucosus.</title>
        <authorList>
            <person name="Rider S.D."/>
        </authorList>
    </citation>
    <scope>NUCLEOTIDE SEQUENCE [LARGE SCALE GENOMIC DNA]</scope>
    <source>
        <strain evidence="1">Butters</strain>
        <tissue evidence="1">Head and leg muscle</tissue>
    </source>
</reference>